<dbReference type="InterPro" id="IPR006204">
    <property type="entry name" value="GHMP_kinase_N_dom"/>
</dbReference>
<keyword evidence="6 15" id="KW-0808">Transferase</keyword>
<keyword evidence="7" id="KW-0547">Nucleotide-binding</keyword>
<accession>A0A9X2EI47</accession>
<evidence type="ECO:0000256" key="3">
    <source>
        <dbReference type="ARBA" id="ARBA00012103"/>
    </source>
</evidence>
<sequence length="344" mass="36073">MTAESAVGHGRAHGKVILLGEHAAVYGSPAIALPVAALPVSARVSRHLGPTESDHGRRGVRIRFWVQHQISRSSGSSLYAAVAAARQQWDLLDLPVEFRLHCSIPLGRGLGSSAACAAACVSALADLVGRAVDPIELFRLVQCGERLAHGRASGVDAWAAISHHLLWFEDGAARTLSGRLRATLVIADTGICGSTRRAVELVSEELQSSSGCRRLLDRASELTRSAAEMIEAGDVPALGRAMNSFQSILRRWGVSSPELENLIAAATRAGAAGAKLTGGGLGGCVLALTTPETAPDVVEALSRAGAAHVWTTAVQDGPPTPSTLELLCPSERIREYDGHRPGYT</sequence>
<dbReference type="PANTHER" id="PTHR43290:SF2">
    <property type="entry name" value="MEVALONATE KINASE"/>
    <property type="match status" value="1"/>
</dbReference>
<evidence type="ECO:0000256" key="12">
    <source>
        <dbReference type="ARBA" id="ARBA00029438"/>
    </source>
</evidence>
<keyword evidence="16" id="KW-1185">Reference proteome</keyword>
<dbReference type="Gene3D" id="3.30.230.10">
    <property type="match status" value="1"/>
</dbReference>
<dbReference type="Pfam" id="PF08544">
    <property type="entry name" value="GHMP_kinases_C"/>
    <property type="match status" value="1"/>
</dbReference>
<dbReference type="Proteomes" id="UP001139157">
    <property type="component" value="Unassembled WGS sequence"/>
</dbReference>
<keyword evidence="10" id="KW-0460">Magnesium</keyword>
<evidence type="ECO:0000313" key="15">
    <source>
        <dbReference type="EMBL" id="MCM6778456.1"/>
    </source>
</evidence>
<comment type="similarity">
    <text evidence="2">Belongs to the GHMP kinase family. Mevalonate kinase subfamily.</text>
</comment>
<dbReference type="PANTHER" id="PTHR43290">
    <property type="entry name" value="MEVALONATE KINASE"/>
    <property type="match status" value="1"/>
</dbReference>
<gene>
    <name evidence="15" type="primary">mvk</name>
    <name evidence="15" type="ORF">NDR86_33700</name>
</gene>
<dbReference type="GO" id="GO:0005829">
    <property type="term" value="C:cytosol"/>
    <property type="evidence" value="ECO:0007669"/>
    <property type="project" value="TreeGrafter"/>
</dbReference>
<organism evidence="15 16">
    <name type="scientific">Nocardia pulmonis</name>
    <dbReference type="NCBI Taxonomy" id="2951408"/>
    <lineage>
        <taxon>Bacteria</taxon>
        <taxon>Bacillati</taxon>
        <taxon>Actinomycetota</taxon>
        <taxon>Actinomycetes</taxon>
        <taxon>Mycobacteriales</taxon>
        <taxon>Nocardiaceae</taxon>
        <taxon>Nocardia</taxon>
    </lineage>
</organism>
<reference evidence="15" key="1">
    <citation type="submission" date="2022-06" db="EMBL/GenBank/DDBJ databases">
        <title>Novel species in genus nocardia.</title>
        <authorList>
            <person name="Li F."/>
        </authorList>
    </citation>
    <scope>NUCLEOTIDE SEQUENCE</scope>
    <source>
        <strain evidence="15">CDC141</strain>
    </source>
</reference>
<evidence type="ECO:0000256" key="11">
    <source>
        <dbReference type="ARBA" id="ARBA00023098"/>
    </source>
</evidence>
<dbReference type="PROSITE" id="PS00627">
    <property type="entry name" value="GHMP_KINASES_ATP"/>
    <property type="match status" value="1"/>
</dbReference>
<keyword evidence="4" id="KW-0963">Cytoplasm</keyword>
<protein>
    <recommendedName>
        <fullName evidence="3">mevalonate kinase</fullName>
        <ecNumber evidence="3">2.7.1.36</ecNumber>
    </recommendedName>
</protein>
<dbReference type="RefSeq" id="WP_251917967.1">
    <property type="nucleotide sequence ID" value="NZ_JAMRXG010000022.1"/>
</dbReference>
<evidence type="ECO:0000259" key="13">
    <source>
        <dbReference type="Pfam" id="PF00288"/>
    </source>
</evidence>
<comment type="pathway">
    <text evidence="12">Isoprenoid biosynthesis; isopentenyl diphosphate biosynthesis via mevalonate pathway; isopentenyl diphosphate from (R)-mevalonate: step 1/3.</text>
</comment>
<dbReference type="InterPro" id="IPR006205">
    <property type="entry name" value="Mev_gal_kin"/>
</dbReference>
<proteinExistence type="inferred from homology"/>
<evidence type="ECO:0000256" key="10">
    <source>
        <dbReference type="ARBA" id="ARBA00022842"/>
    </source>
</evidence>
<evidence type="ECO:0000256" key="9">
    <source>
        <dbReference type="ARBA" id="ARBA00022840"/>
    </source>
</evidence>
<dbReference type="Gene3D" id="3.30.70.890">
    <property type="entry name" value="GHMP kinase, C-terminal domain"/>
    <property type="match status" value="1"/>
</dbReference>
<evidence type="ECO:0000256" key="8">
    <source>
        <dbReference type="ARBA" id="ARBA00022777"/>
    </source>
</evidence>
<dbReference type="SUPFAM" id="SSF54211">
    <property type="entry name" value="Ribosomal protein S5 domain 2-like"/>
    <property type="match status" value="1"/>
</dbReference>
<dbReference type="PRINTS" id="PR00959">
    <property type="entry name" value="MEVGALKINASE"/>
</dbReference>
<dbReference type="Pfam" id="PF00288">
    <property type="entry name" value="GHMP_kinases_N"/>
    <property type="match status" value="1"/>
</dbReference>
<dbReference type="NCBIfam" id="TIGR00549">
    <property type="entry name" value="mevalon_kin"/>
    <property type="match status" value="1"/>
</dbReference>
<dbReference type="GO" id="GO:0019287">
    <property type="term" value="P:isopentenyl diphosphate biosynthetic process, mevalonate pathway"/>
    <property type="evidence" value="ECO:0007669"/>
    <property type="project" value="TreeGrafter"/>
</dbReference>
<evidence type="ECO:0000256" key="7">
    <source>
        <dbReference type="ARBA" id="ARBA00022741"/>
    </source>
</evidence>
<keyword evidence="9" id="KW-0067">ATP-binding</keyword>
<dbReference type="SUPFAM" id="SSF55060">
    <property type="entry name" value="GHMP Kinase, C-terminal domain"/>
    <property type="match status" value="1"/>
</dbReference>
<evidence type="ECO:0000256" key="6">
    <source>
        <dbReference type="ARBA" id="ARBA00022679"/>
    </source>
</evidence>
<dbReference type="InterPro" id="IPR036554">
    <property type="entry name" value="GHMP_kinase_C_sf"/>
</dbReference>
<evidence type="ECO:0000256" key="2">
    <source>
        <dbReference type="ARBA" id="ARBA00006495"/>
    </source>
</evidence>
<feature type="domain" description="GHMP kinase N-terminal" evidence="13">
    <location>
        <begin position="79"/>
        <end position="161"/>
    </location>
</feature>
<comment type="subcellular location">
    <subcellularLocation>
        <location evidence="1">Cytoplasm</location>
    </subcellularLocation>
</comment>
<dbReference type="InterPro" id="IPR020568">
    <property type="entry name" value="Ribosomal_Su5_D2-typ_SF"/>
</dbReference>
<dbReference type="AlphaFoldDB" id="A0A9X2EI47"/>
<dbReference type="GO" id="GO:0005524">
    <property type="term" value="F:ATP binding"/>
    <property type="evidence" value="ECO:0007669"/>
    <property type="project" value="UniProtKB-KW"/>
</dbReference>
<dbReference type="InterPro" id="IPR006203">
    <property type="entry name" value="GHMP_knse_ATP-bd_CS"/>
</dbReference>
<evidence type="ECO:0000313" key="16">
    <source>
        <dbReference type="Proteomes" id="UP001139157"/>
    </source>
</evidence>
<dbReference type="InterPro" id="IPR014721">
    <property type="entry name" value="Ribsml_uS5_D2-typ_fold_subgr"/>
</dbReference>
<keyword evidence="5" id="KW-0444">Lipid biosynthesis</keyword>
<dbReference type="GO" id="GO:0004496">
    <property type="term" value="F:mevalonate kinase activity"/>
    <property type="evidence" value="ECO:0007669"/>
    <property type="project" value="UniProtKB-EC"/>
</dbReference>
<dbReference type="EC" id="2.7.1.36" evidence="3"/>
<name>A0A9X2EI47_9NOCA</name>
<evidence type="ECO:0000256" key="4">
    <source>
        <dbReference type="ARBA" id="ARBA00022490"/>
    </source>
</evidence>
<feature type="domain" description="GHMP kinase C-terminal" evidence="14">
    <location>
        <begin position="230"/>
        <end position="306"/>
    </location>
</feature>
<comment type="caution">
    <text evidence="15">The sequence shown here is derived from an EMBL/GenBank/DDBJ whole genome shotgun (WGS) entry which is preliminary data.</text>
</comment>
<keyword evidence="11" id="KW-0443">Lipid metabolism</keyword>
<evidence type="ECO:0000256" key="5">
    <source>
        <dbReference type="ARBA" id="ARBA00022516"/>
    </source>
</evidence>
<dbReference type="InterPro" id="IPR013750">
    <property type="entry name" value="GHMP_kinase_C_dom"/>
</dbReference>
<dbReference type="EMBL" id="JAMRXG010000022">
    <property type="protein sequence ID" value="MCM6778456.1"/>
    <property type="molecule type" value="Genomic_DNA"/>
</dbReference>
<evidence type="ECO:0000256" key="1">
    <source>
        <dbReference type="ARBA" id="ARBA00004496"/>
    </source>
</evidence>
<evidence type="ECO:0000259" key="14">
    <source>
        <dbReference type="Pfam" id="PF08544"/>
    </source>
</evidence>
<keyword evidence="8 15" id="KW-0418">Kinase</keyword>